<dbReference type="OrthoDB" id="9794382at2"/>
<dbReference type="InterPro" id="IPR039315">
    <property type="entry name" value="CheW"/>
</dbReference>
<dbReference type="SUPFAM" id="SSF50341">
    <property type="entry name" value="CheW-like"/>
    <property type="match status" value="1"/>
</dbReference>
<dbReference type="GO" id="GO:0006935">
    <property type="term" value="P:chemotaxis"/>
    <property type="evidence" value="ECO:0007669"/>
    <property type="project" value="InterPro"/>
</dbReference>
<dbReference type="InterPro" id="IPR002545">
    <property type="entry name" value="CheW-lke_dom"/>
</dbReference>
<dbReference type="PROSITE" id="PS50851">
    <property type="entry name" value="CHEW"/>
    <property type="match status" value="1"/>
</dbReference>
<dbReference type="Gene3D" id="2.40.50.180">
    <property type="entry name" value="CheA-289, Domain 4"/>
    <property type="match status" value="1"/>
</dbReference>
<dbReference type="EMBL" id="CP002116">
    <property type="protein sequence ID" value="ADK82494.1"/>
    <property type="molecule type" value="Genomic_DNA"/>
</dbReference>
<proteinExistence type="predicted"/>
<feature type="domain" description="CheW-like" evidence="1">
    <location>
        <begin position="6"/>
        <end position="148"/>
    </location>
</feature>
<keyword evidence="3" id="KW-1185">Reference proteome</keyword>
<protein>
    <submittedName>
        <fullName evidence="2">CheW protein</fullName>
    </submittedName>
</protein>
<dbReference type="PANTHER" id="PTHR22617:SF23">
    <property type="entry name" value="CHEMOTAXIS PROTEIN CHEW"/>
    <property type="match status" value="1"/>
</dbReference>
<reference evidence="2 3" key="1">
    <citation type="journal article" date="2010" name="Stand. Genomic Sci.">
        <title>Complete genome sequence of Spirochaeta smaragdinae type strain (SEBR 4228).</title>
        <authorList>
            <person name="Mavromatis K."/>
            <person name="Yasawong M."/>
            <person name="Chertkov O."/>
            <person name="Lapidus A."/>
            <person name="Lucas S."/>
            <person name="Nolan M."/>
            <person name="Del Rio T.G."/>
            <person name="Tice H."/>
            <person name="Cheng J.F."/>
            <person name="Pitluck S."/>
            <person name="Liolios K."/>
            <person name="Ivanova N."/>
            <person name="Tapia R."/>
            <person name="Han C."/>
            <person name="Bruce D."/>
            <person name="Goodwin L."/>
            <person name="Pati A."/>
            <person name="Chen A."/>
            <person name="Palaniappan K."/>
            <person name="Land M."/>
            <person name="Hauser L."/>
            <person name="Chang Y.J."/>
            <person name="Jeffries C.D."/>
            <person name="Detter J.C."/>
            <person name="Rohde M."/>
            <person name="Brambilla E."/>
            <person name="Spring S."/>
            <person name="Goker M."/>
            <person name="Sikorski J."/>
            <person name="Woyke T."/>
            <person name="Bristow J."/>
            <person name="Eisen J.A."/>
            <person name="Markowitz V."/>
            <person name="Hugenholtz P."/>
            <person name="Klenk H.P."/>
            <person name="Kyrpides N.C."/>
        </authorList>
    </citation>
    <scope>NUCLEOTIDE SEQUENCE [LARGE SCALE GENOMIC DNA]</scope>
    <source>
        <strain evidence="3">DSM 11293 / JCM 15392 / SEBR 4228</strain>
    </source>
</reference>
<dbReference type="GO" id="GO:0005829">
    <property type="term" value="C:cytosol"/>
    <property type="evidence" value="ECO:0007669"/>
    <property type="project" value="TreeGrafter"/>
</dbReference>
<evidence type="ECO:0000259" key="1">
    <source>
        <dbReference type="PROSITE" id="PS50851"/>
    </source>
</evidence>
<dbReference type="KEGG" id="ssm:Spirs_3405"/>
<dbReference type="PANTHER" id="PTHR22617">
    <property type="entry name" value="CHEMOTAXIS SENSOR HISTIDINE KINASE-RELATED"/>
    <property type="match status" value="1"/>
</dbReference>
<dbReference type="InterPro" id="IPR036061">
    <property type="entry name" value="CheW-like_dom_sf"/>
</dbReference>
<dbReference type="GO" id="GO:0007165">
    <property type="term" value="P:signal transduction"/>
    <property type="evidence" value="ECO:0007669"/>
    <property type="project" value="InterPro"/>
</dbReference>
<dbReference type="Pfam" id="PF01584">
    <property type="entry name" value="CheW"/>
    <property type="match status" value="1"/>
</dbReference>
<dbReference type="eggNOG" id="COG0835">
    <property type="taxonomic scope" value="Bacteria"/>
</dbReference>
<dbReference type="STRING" id="573413.Spirs_3405"/>
<gene>
    <name evidence="2" type="ordered locus">Spirs_3405</name>
</gene>
<organism evidence="2 3">
    <name type="scientific">Sediminispirochaeta smaragdinae (strain DSM 11293 / JCM 15392 / SEBR 4228)</name>
    <name type="common">Spirochaeta smaragdinae</name>
    <dbReference type="NCBI Taxonomy" id="573413"/>
    <lineage>
        <taxon>Bacteria</taxon>
        <taxon>Pseudomonadati</taxon>
        <taxon>Spirochaetota</taxon>
        <taxon>Spirochaetia</taxon>
        <taxon>Spirochaetales</taxon>
        <taxon>Spirochaetaceae</taxon>
        <taxon>Sediminispirochaeta</taxon>
    </lineage>
</organism>
<dbReference type="RefSeq" id="WP_013255953.1">
    <property type="nucleotide sequence ID" value="NC_014364.1"/>
</dbReference>
<dbReference type="Gene3D" id="2.30.30.40">
    <property type="entry name" value="SH3 Domains"/>
    <property type="match status" value="1"/>
</dbReference>
<evidence type="ECO:0000313" key="3">
    <source>
        <dbReference type="Proteomes" id="UP000002318"/>
    </source>
</evidence>
<dbReference type="Proteomes" id="UP000002318">
    <property type="component" value="Chromosome"/>
</dbReference>
<accession>E1R2D4</accession>
<name>E1R2D4_SEDSS</name>
<evidence type="ECO:0000313" key="2">
    <source>
        <dbReference type="EMBL" id="ADK82494.1"/>
    </source>
</evidence>
<dbReference type="HOGENOM" id="CLU_048995_1_1_12"/>
<sequence length="148" mass="16213">MPIDNSSQYLTFSIDESVYAIPIASVREVLELQPITRLPGSDDSVLGIINVRGRSVPVSDVRVLFGLQPRKVSGDNVIIVLETISKSEMKTVGMLTDAVHEVLEISDSVIEEQPVMGDAAGENFIKGIGNQHDRFIVIVDIDRMFGET</sequence>
<dbReference type="SMART" id="SM00260">
    <property type="entry name" value="CheW"/>
    <property type="match status" value="1"/>
</dbReference>
<dbReference type="AlphaFoldDB" id="E1R2D4"/>